<keyword evidence="2" id="KW-1185">Reference proteome</keyword>
<name>A0ABU7E0Z9_9TELE</name>
<organism evidence="1 2">
    <name type="scientific">Characodon lateralis</name>
    <dbReference type="NCBI Taxonomy" id="208331"/>
    <lineage>
        <taxon>Eukaryota</taxon>
        <taxon>Metazoa</taxon>
        <taxon>Chordata</taxon>
        <taxon>Craniata</taxon>
        <taxon>Vertebrata</taxon>
        <taxon>Euteleostomi</taxon>
        <taxon>Actinopterygii</taxon>
        <taxon>Neopterygii</taxon>
        <taxon>Teleostei</taxon>
        <taxon>Neoteleostei</taxon>
        <taxon>Acanthomorphata</taxon>
        <taxon>Ovalentaria</taxon>
        <taxon>Atherinomorphae</taxon>
        <taxon>Cyprinodontiformes</taxon>
        <taxon>Goodeidae</taxon>
        <taxon>Characodon</taxon>
    </lineage>
</organism>
<evidence type="ECO:0008006" key="3">
    <source>
        <dbReference type="Google" id="ProtNLM"/>
    </source>
</evidence>
<evidence type="ECO:0000313" key="2">
    <source>
        <dbReference type="Proteomes" id="UP001352852"/>
    </source>
</evidence>
<comment type="caution">
    <text evidence="1">The sequence shown here is derived from an EMBL/GenBank/DDBJ whole genome shotgun (WGS) entry which is preliminary data.</text>
</comment>
<protein>
    <recommendedName>
        <fullName evidence="3">Secreted protein</fullName>
    </recommendedName>
</protein>
<accession>A0ABU7E0Z9</accession>
<gene>
    <name evidence="1" type="ORF">CHARACLAT_015166</name>
</gene>
<proteinExistence type="predicted"/>
<evidence type="ECO:0000313" key="1">
    <source>
        <dbReference type="EMBL" id="MED6280852.1"/>
    </source>
</evidence>
<dbReference type="Proteomes" id="UP001352852">
    <property type="component" value="Unassembled WGS sequence"/>
</dbReference>
<sequence>MSEPNKAENLTSATVWLCISSLTFLPSNTCSTSYTGVRCDILGLQTCWEERNCILRPGVKVSRYGPVLRTTKRFCAGMQYREKGRAAVCYEALIQNLLRLHKSMSTQKDHNNNADQKLIRRYNI</sequence>
<dbReference type="EMBL" id="JAHUTJ010042153">
    <property type="protein sequence ID" value="MED6280852.1"/>
    <property type="molecule type" value="Genomic_DNA"/>
</dbReference>
<reference evidence="1 2" key="1">
    <citation type="submission" date="2021-06" db="EMBL/GenBank/DDBJ databases">
        <authorList>
            <person name="Palmer J.M."/>
        </authorList>
    </citation>
    <scope>NUCLEOTIDE SEQUENCE [LARGE SCALE GENOMIC DNA]</scope>
    <source>
        <strain evidence="1 2">CL_MEX2019</strain>
        <tissue evidence="1">Muscle</tissue>
    </source>
</reference>